<organism evidence="9 10">
    <name type="scientific">Fusobacterium simiae</name>
    <dbReference type="NCBI Taxonomy" id="855"/>
    <lineage>
        <taxon>Bacteria</taxon>
        <taxon>Fusobacteriati</taxon>
        <taxon>Fusobacteriota</taxon>
        <taxon>Fusobacteriia</taxon>
        <taxon>Fusobacteriales</taxon>
        <taxon>Fusobacteriaceae</taxon>
        <taxon>Fusobacterium</taxon>
    </lineage>
</organism>
<evidence type="ECO:0000256" key="2">
    <source>
        <dbReference type="ARBA" id="ARBA00007441"/>
    </source>
</evidence>
<evidence type="ECO:0000256" key="6">
    <source>
        <dbReference type="ARBA" id="ARBA00022898"/>
    </source>
</evidence>
<dbReference type="InterPro" id="IPR000796">
    <property type="entry name" value="Asp_trans"/>
</dbReference>
<keyword evidence="5 7" id="KW-0808">Transferase</keyword>
<dbReference type="EMBL" id="JAOXXL010000004">
    <property type="protein sequence ID" value="MCY7007454.1"/>
    <property type="molecule type" value="Genomic_DNA"/>
</dbReference>
<dbReference type="InterPro" id="IPR004839">
    <property type="entry name" value="Aminotransferase_I/II_large"/>
</dbReference>
<sequence length="416" mass="47426">MLAKRYTGKKLVDNIFATSKKAKQAIVKFGKENVINATIGSLYDEDEKLAVYDVVESVYRNLPPEDLYAYATNVIGEDDYLEEVIKALLFEDYKEKLKGLYIASVATTGGTGAISNTIKNYMDTGDKVLLPNWMWGTYKNIAIENGGQIETYQLFDKNGDFNFEDFKDKVLELAKTQKNIVIIINEPSHNPTGFRMTYEEWVKVIEFIETIKDNNLIIIRDVAYFEYDNRNEKENRKIRELVIGLPKNILVIYAFSLSKALSIYGMRIGAQIAVSSDEKVIQEFKDANAFSCRTTWSNVPKGGMKLFATIMKNPELKAKFIKEKQTYIALLSERAKIFLTEAKEENLEILPYKSGFFITVPIGETVDKVIEDLESKNIFVIKFDTGIRIGICSVPKKKIKGLAKKIKESIEKFKNQ</sequence>
<feature type="domain" description="Aminotransferase class I/classII large" evidence="8">
    <location>
        <begin position="81"/>
        <end position="406"/>
    </location>
</feature>
<proteinExistence type="inferred from homology"/>
<dbReference type="InterPro" id="IPR004838">
    <property type="entry name" value="NHTrfase_class1_PyrdxlP-BS"/>
</dbReference>
<evidence type="ECO:0000256" key="4">
    <source>
        <dbReference type="ARBA" id="ARBA00022576"/>
    </source>
</evidence>
<comment type="subunit">
    <text evidence="3">Homodimer.</text>
</comment>
<comment type="similarity">
    <text evidence="2 7">Belongs to the class-I pyridoxal-phosphate-dependent aminotransferase family.</text>
</comment>
<dbReference type="SUPFAM" id="SSF53383">
    <property type="entry name" value="PLP-dependent transferases"/>
    <property type="match status" value="1"/>
</dbReference>
<accession>A0ABT4DFU1</accession>
<evidence type="ECO:0000313" key="9">
    <source>
        <dbReference type="EMBL" id="MCY7007454.1"/>
    </source>
</evidence>
<comment type="cofactor">
    <cofactor evidence="1 7">
        <name>pyridoxal 5'-phosphate</name>
        <dbReference type="ChEBI" id="CHEBI:597326"/>
    </cofactor>
</comment>
<dbReference type="EC" id="2.6.1.-" evidence="7"/>
<comment type="caution">
    <text evidence="9">The sequence shown here is derived from an EMBL/GenBank/DDBJ whole genome shotgun (WGS) entry which is preliminary data.</text>
</comment>
<evidence type="ECO:0000256" key="7">
    <source>
        <dbReference type="RuleBase" id="RU000481"/>
    </source>
</evidence>
<dbReference type="Proteomes" id="UP001062738">
    <property type="component" value="Unassembled WGS sequence"/>
</dbReference>
<dbReference type="PROSITE" id="PS00105">
    <property type="entry name" value="AA_TRANSFER_CLASS_1"/>
    <property type="match status" value="1"/>
</dbReference>
<reference evidence="9" key="1">
    <citation type="submission" date="2022-09" db="EMBL/GenBank/DDBJ databases">
        <authorList>
            <person name="Zoaiter M."/>
        </authorList>
    </citation>
    <scope>NUCLEOTIDE SEQUENCE</scope>
    <source>
        <strain evidence="9">DSM 19848</strain>
    </source>
</reference>
<dbReference type="CDD" id="cd00609">
    <property type="entry name" value="AAT_like"/>
    <property type="match status" value="1"/>
</dbReference>
<evidence type="ECO:0000259" key="8">
    <source>
        <dbReference type="Pfam" id="PF00155"/>
    </source>
</evidence>
<keyword evidence="6" id="KW-0663">Pyridoxal phosphate</keyword>
<dbReference type="InterPro" id="IPR015421">
    <property type="entry name" value="PyrdxlP-dep_Trfase_major"/>
</dbReference>
<protein>
    <recommendedName>
        <fullName evidence="7">Aminotransferase</fullName>
        <ecNumber evidence="7">2.6.1.-</ecNumber>
    </recommendedName>
</protein>
<name>A0ABT4DFU1_FUSSI</name>
<dbReference type="RefSeq" id="WP_029758297.1">
    <property type="nucleotide sequence ID" value="NZ_JAOXXL010000004.1"/>
</dbReference>
<dbReference type="PANTHER" id="PTHR11879:SF22">
    <property type="entry name" value="ASPARTATE AMINOTRANSFERASE, MITOCHONDRIAL"/>
    <property type="match status" value="1"/>
</dbReference>
<evidence type="ECO:0000256" key="1">
    <source>
        <dbReference type="ARBA" id="ARBA00001933"/>
    </source>
</evidence>
<dbReference type="Gene3D" id="3.90.1150.10">
    <property type="entry name" value="Aspartate Aminotransferase, domain 1"/>
    <property type="match status" value="1"/>
</dbReference>
<keyword evidence="4 7" id="KW-0032">Aminotransferase</keyword>
<dbReference type="InterPro" id="IPR015424">
    <property type="entry name" value="PyrdxlP-dep_Trfase"/>
</dbReference>
<evidence type="ECO:0000256" key="5">
    <source>
        <dbReference type="ARBA" id="ARBA00022679"/>
    </source>
</evidence>
<dbReference type="Gene3D" id="3.40.640.10">
    <property type="entry name" value="Type I PLP-dependent aspartate aminotransferase-like (Major domain)"/>
    <property type="match status" value="1"/>
</dbReference>
<dbReference type="Pfam" id="PF00155">
    <property type="entry name" value="Aminotran_1_2"/>
    <property type="match status" value="1"/>
</dbReference>
<evidence type="ECO:0000313" key="10">
    <source>
        <dbReference type="Proteomes" id="UP001062738"/>
    </source>
</evidence>
<keyword evidence="10" id="KW-1185">Reference proteome</keyword>
<evidence type="ECO:0000256" key="3">
    <source>
        <dbReference type="ARBA" id="ARBA00011738"/>
    </source>
</evidence>
<gene>
    <name evidence="9" type="ORF">OCK72_02165</name>
</gene>
<dbReference type="InterPro" id="IPR015422">
    <property type="entry name" value="PyrdxlP-dep_Trfase_small"/>
</dbReference>
<dbReference type="GO" id="GO:0008483">
    <property type="term" value="F:transaminase activity"/>
    <property type="evidence" value="ECO:0007669"/>
    <property type="project" value="UniProtKB-KW"/>
</dbReference>
<dbReference type="PANTHER" id="PTHR11879">
    <property type="entry name" value="ASPARTATE AMINOTRANSFERASE"/>
    <property type="match status" value="1"/>
</dbReference>